<gene>
    <name evidence="1" type="ORF">A3B92_00145</name>
</gene>
<sequence length="93" mass="10487">MSFPQITNPSELIKQVCIALESKLLSEESIKKHLQFYEEKVLPAMTHLSFSEMEALQNNRDLTVPAMHIVAKTWHVAECDSCKDLLTAAGLFP</sequence>
<reference evidence="1 2" key="1">
    <citation type="journal article" date="2016" name="Nat. Commun.">
        <title>Thousands of microbial genomes shed light on interconnected biogeochemical processes in an aquifer system.</title>
        <authorList>
            <person name="Anantharaman K."/>
            <person name="Brown C.T."/>
            <person name="Hug L.A."/>
            <person name="Sharon I."/>
            <person name="Castelle C.J."/>
            <person name="Probst A.J."/>
            <person name="Thomas B.C."/>
            <person name="Singh A."/>
            <person name="Wilkins M.J."/>
            <person name="Karaoz U."/>
            <person name="Brodie E.L."/>
            <person name="Williams K.H."/>
            <person name="Hubbard S.S."/>
            <person name="Banfield J.F."/>
        </authorList>
    </citation>
    <scope>NUCLEOTIDE SEQUENCE [LARGE SCALE GENOMIC DNA]</scope>
</reference>
<evidence type="ECO:0000313" key="2">
    <source>
        <dbReference type="Proteomes" id="UP000177960"/>
    </source>
</evidence>
<evidence type="ECO:0000313" key="1">
    <source>
        <dbReference type="EMBL" id="OGY64647.1"/>
    </source>
</evidence>
<proteinExistence type="predicted"/>
<name>A0A1G1ZLE1_9BACT</name>
<organism evidence="1 2">
    <name type="scientific">Candidatus Harrisonbacteria bacterium RIFCSPHIGHO2_02_FULL_42_16</name>
    <dbReference type="NCBI Taxonomy" id="1798404"/>
    <lineage>
        <taxon>Bacteria</taxon>
        <taxon>Candidatus Harrisoniibacteriota</taxon>
    </lineage>
</organism>
<protein>
    <submittedName>
        <fullName evidence="1">Uncharacterized protein</fullName>
    </submittedName>
</protein>
<dbReference type="STRING" id="1798404.A3B92_00145"/>
<dbReference type="Proteomes" id="UP000177960">
    <property type="component" value="Unassembled WGS sequence"/>
</dbReference>
<dbReference type="EMBL" id="MHJG01000001">
    <property type="protein sequence ID" value="OGY64647.1"/>
    <property type="molecule type" value="Genomic_DNA"/>
</dbReference>
<comment type="caution">
    <text evidence="1">The sequence shown here is derived from an EMBL/GenBank/DDBJ whole genome shotgun (WGS) entry which is preliminary data.</text>
</comment>
<accession>A0A1G1ZLE1</accession>
<dbReference type="AlphaFoldDB" id="A0A1G1ZLE1"/>